<organism evidence="4 5">
    <name type="scientific">Alloalcanivorax xenomutans</name>
    <dbReference type="NCBI Taxonomy" id="1094342"/>
    <lineage>
        <taxon>Bacteria</taxon>
        <taxon>Pseudomonadati</taxon>
        <taxon>Pseudomonadota</taxon>
        <taxon>Gammaproteobacteria</taxon>
        <taxon>Oceanospirillales</taxon>
        <taxon>Alcanivoracaceae</taxon>
        <taxon>Alloalcanivorax</taxon>
    </lineage>
</organism>
<dbReference type="AlphaFoldDB" id="A0A9Q3W6A7"/>
<keyword evidence="1" id="KW-0808">Transferase</keyword>
<dbReference type="InterPro" id="IPR000182">
    <property type="entry name" value="GNAT_dom"/>
</dbReference>
<reference evidence="4" key="1">
    <citation type="submission" date="2022-01" db="EMBL/GenBank/DDBJ databases">
        <authorList>
            <person name="Karlyshev A.V."/>
            <person name="Jaspars M."/>
        </authorList>
    </citation>
    <scope>NUCLEOTIDE SEQUENCE</scope>
    <source>
        <strain evidence="4">AGSA3-2</strain>
    </source>
</reference>
<comment type="caution">
    <text evidence="4">The sequence shown here is derived from an EMBL/GenBank/DDBJ whole genome shotgun (WGS) entry which is preliminary data.</text>
</comment>
<keyword evidence="5" id="KW-1185">Reference proteome</keyword>
<sequence length="144" mass="16011">MRIESVKKSDHGRLIEIWEASVRATHDFLMEEDIEVLRPLILEQYFDAVELTCARDESGEIKGFCGVSEGNIEMLFITPEARGTGVGSLLVAQAVEWQGATKVDVNEQNDQALGFYKRIGFSVVGRSPLDGQGKPYPLLHMELA</sequence>
<dbReference type="Proteomes" id="UP001107961">
    <property type="component" value="Unassembled WGS sequence"/>
</dbReference>
<feature type="domain" description="N-acetyltransferase" evidence="3">
    <location>
        <begin position="1"/>
        <end position="144"/>
    </location>
</feature>
<evidence type="ECO:0000256" key="1">
    <source>
        <dbReference type="ARBA" id="ARBA00022679"/>
    </source>
</evidence>
<dbReference type="PANTHER" id="PTHR43800:SF1">
    <property type="entry name" value="PEPTIDYL-LYSINE N-ACETYLTRANSFERASE YJAB"/>
    <property type="match status" value="1"/>
</dbReference>
<proteinExistence type="predicted"/>
<evidence type="ECO:0000259" key="3">
    <source>
        <dbReference type="PROSITE" id="PS51186"/>
    </source>
</evidence>
<dbReference type="CDD" id="cd04301">
    <property type="entry name" value="NAT_SF"/>
    <property type="match status" value="1"/>
</dbReference>
<dbReference type="InterPro" id="IPR016181">
    <property type="entry name" value="Acyl_CoA_acyltransferase"/>
</dbReference>
<accession>A0A9Q3W6A7</accession>
<protein>
    <submittedName>
        <fullName evidence="4">Acetyltransferase</fullName>
    </submittedName>
</protein>
<keyword evidence="2" id="KW-0012">Acyltransferase</keyword>
<dbReference type="GeneID" id="94685093"/>
<dbReference type="NCBIfam" id="NF007807">
    <property type="entry name" value="PRK10514.1"/>
    <property type="match status" value="1"/>
</dbReference>
<dbReference type="GO" id="GO:0016747">
    <property type="term" value="F:acyltransferase activity, transferring groups other than amino-acyl groups"/>
    <property type="evidence" value="ECO:0007669"/>
    <property type="project" value="InterPro"/>
</dbReference>
<dbReference type="SUPFAM" id="SSF55729">
    <property type="entry name" value="Acyl-CoA N-acyltransferases (Nat)"/>
    <property type="match status" value="1"/>
</dbReference>
<dbReference type="RefSeq" id="WP_022996988.1">
    <property type="nucleotide sequence ID" value="NZ_CBDDTQ010000003.1"/>
</dbReference>
<dbReference type="Pfam" id="PF13508">
    <property type="entry name" value="Acetyltransf_7"/>
    <property type="match status" value="1"/>
</dbReference>
<dbReference type="KEGG" id="axe:P40_01625"/>
<evidence type="ECO:0000313" key="4">
    <source>
        <dbReference type="EMBL" id="MCE7508838.1"/>
    </source>
</evidence>
<evidence type="ECO:0000256" key="2">
    <source>
        <dbReference type="ARBA" id="ARBA00023315"/>
    </source>
</evidence>
<evidence type="ECO:0000313" key="5">
    <source>
        <dbReference type="Proteomes" id="UP001107961"/>
    </source>
</evidence>
<dbReference type="PROSITE" id="PS51186">
    <property type="entry name" value="GNAT"/>
    <property type="match status" value="1"/>
</dbReference>
<name>A0A9Q3W6A7_9GAMM</name>
<gene>
    <name evidence="4" type="ORF">LZG35_09340</name>
</gene>
<dbReference type="Gene3D" id="3.40.630.30">
    <property type="match status" value="1"/>
</dbReference>
<dbReference type="PANTHER" id="PTHR43800">
    <property type="entry name" value="PEPTIDYL-LYSINE N-ACETYLTRANSFERASE YJAB"/>
    <property type="match status" value="1"/>
</dbReference>
<dbReference type="EMBL" id="JAJVKT010000009">
    <property type="protein sequence ID" value="MCE7508838.1"/>
    <property type="molecule type" value="Genomic_DNA"/>
</dbReference>